<evidence type="ECO:0000313" key="12">
    <source>
        <dbReference type="Proteomes" id="UP000233375"/>
    </source>
</evidence>
<evidence type="ECO:0000256" key="4">
    <source>
        <dbReference type="ARBA" id="ARBA00022475"/>
    </source>
</evidence>
<feature type="domain" description="ABC transporter" evidence="10">
    <location>
        <begin position="4"/>
        <end position="248"/>
    </location>
</feature>
<reference evidence="11 12" key="1">
    <citation type="journal article" date="2003" name="Int. J. Syst. Evol. Microbiol.">
        <title>Bacillus nealsonii sp. nov., isolated from a spacecraft-assembly facility, whose spores are gamma-radiation resistant.</title>
        <authorList>
            <person name="Venkateswaran K."/>
            <person name="Kempf M."/>
            <person name="Chen F."/>
            <person name="Satomi M."/>
            <person name="Nicholson W."/>
            <person name="Kern R."/>
        </authorList>
    </citation>
    <scope>NUCLEOTIDE SEQUENCE [LARGE SCALE GENOMIC DNA]</scope>
    <source>
        <strain evidence="11 12">FO-92</strain>
    </source>
</reference>
<evidence type="ECO:0000256" key="3">
    <source>
        <dbReference type="ARBA" id="ARBA00022448"/>
    </source>
</evidence>
<dbReference type="RefSeq" id="WP_101178083.1">
    <property type="nucleotide sequence ID" value="NZ_PISE01000034.1"/>
</dbReference>
<name>A0A2N0YZV0_9BACI</name>
<keyword evidence="4" id="KW-1003">Cell membrane</keyword>
<dbReference type="GO" id="GO:0016887">
    <property type="term" value="F:ATP hydrolysis activity"/>
    <property type="evidence" value="ECO:0007669"/>
    <property type="project" value="InterPro"/>
</dbReference>
<keyword evidence="5" id="KW-0997">Cell inner membrane</keyword>
<evidence type="ECO:0000256" key="8">
    <source>
        <dbReference type="ARBA" id="ARBA00022967"/>
    </source>
</evidence>
<dbReference type="Pfam" id="PF00005">
    <property type="entry name" value="ABC_tran"/>
    <property type="match status" value="1"/>
</dbReference>
<proteinExistence type="inferred from homology"/>
<dbReference type="PANTHER" id="PTHR43297:SF14">
    <property type="entry name" value="ATPASE AAA-TYPE CORE DOMAIN-CONTAINING PROTEIN"/>
    <property type="match status" value="1"/>
</dbReference>
<keyword evidence="12" id="KW-1185">Reference proteome</keyword>
<dbReference type="InterPro" id="IPR050388">
    <property type="entry name" value="ABC_Ni/Peptide_Import"/>
</dbReference>
<keyword evidence="3" id="KW-0813">Transport</keyword>
<dbReference type="InterPro" id="IPR027417">
    <property type="entry name" value="P-loop_NTPase"/>
</dbReference>
<comment type="similarity">
    <text evidence="2">Belongs to the ABC transporter superfamily.</text>
</comment>
<dbReference type="InterPro" id="IPR003439">
    <property type="entry name" value="ABC_transporter-like_ATP-bd"/>
</dbReference>
<dbReference type="EMBL" id="PISE01000034">
    <property type="protein sequence ID" value="PKG22786.1"/>
    <property type="molecule type" value="Genomic_DNA"/>
</dbReference>
<accession>A0A2N0YZV0</accession>
<evidence type="ECO:0000256" key="2">
    <source>
        <dbReference type="ARBA" id="ARBA00005417"/>
    </source>
</evidence>
<evidence type="ECO:0000256" key="5">
    <source>
        <dbReference type="ARBA" id="ARBA00022519"/>
    </source>
</evidence>
<dbReference type="Gene3D" id="3.40.50.300">
    <property type="entry name" value="P-loop containing nucleotide triphosphate hydrolases"/>
    <property type="match status" value="1"/>
</dbReference>
<evidence type="ECO:0000256" key="1">
    <source>
        <dbReference type="ARBA" id="ARBA00004202"/>
    </source>
</evidence>
<gene>
    <name evidence="11" type="ORF">CWS01_15405</name>
</gene>
<dbReference type="PROSITE" id="PS00211">
    <property type="entry name" value="ABC_TRANSPORTER_1"/>
    <property type="match status" value="1"/>
</dbReference>
<organism evidence="11 12">
    <name type="scientific">Niallia nealsonii</name>
    <dbReference type="NCBI Taxonomy" id="115979"/>
    <lineage>
        <taxon>Bacteria</taxon>
        <taxon>Bacillati</taxon>
        <taxon>Bacillota</taxon>
        <taxon>Bacilli</taxon>
        <taxon>Bacillales</taxon>
        <taxon>Bacillaceae</taxon>
        <taxon>Niallia</taxon>
    </lineage>
</organism>
<comment type="subcellular location">
    <subcellularLocation>
        <location evidence="1">Cell membrane</location>
        <topology evidence="1">Peripheral membrane protein</topology>
    </subcellularLocation>
</comment>
<evidence type="ECO:0000259" key="10">
    <source>
        <dbReference type="PROSITE" id="PS50893"/>
    </source>
</evidence>
<dbReference type="AlphaFoldDB" id="A0A2N0YZV0"/>
<dbReference type="GO" id="GO:0015833">
    <property type="term" value="P:peptide transport"/>
    <property type="evidence" value="ECO:0007669"/>
    <property type="project" value="InterPro"/>
</dbReference>
<evidence type="ECO:0000256" key="9">
    <source>
        <dbReference type="ARBA" id="ARBA00023136"/>
    </source>
</evidence>
<dbReference type="InterPro" id="IPR017871">
    <property type="entry name" value="ABC_transporter-like_CS"/>
</dbReference>
<keyword evidence="7 11" id="KW-0067">ATP-binding</keyword>
<dbReference type="InterPro" id="IPR003593">
    <property type="entry name" value="AAA+_ATPase"/>
</dbReference>
<dbReference type="Proteomes" id="UP000233375">
    <property type="component" value="Unassembled WGS sequence"/>
</dbReference>
<dbReference type="OrthoDB" id="9802264at2"/>
<dbReference type="Pfam" id="PF08352">
    <property type="entry name" value="oligo_HPY"/>
    <property type="match status" value="1"/>
</dbReference>
<keyword evidence="6" id="KW-0547">Nucleotide-binding</keyword>
<dbReference type="GO" id="GO:0005524">
    <property type="term" value="F:ATP binding"/>
    <property type="evidence" value="ECO:0007669"/>
    <property type="project" value="UniProtKB-KW"/>
</dbReference>
<dbReference type="GO" id="GO:0005886">
    <property type="term" value="C:plasma membrane"/>
    <property type="evidence" value="ECO:0007669"/>
    <property type="project" value="UniProtKB-SubCell"/>
</dbReference>
<evidence type="ECO:0000256" key="7">
    <source>
        <dbReference type="ARBA" id="ARBA00022840"/>
    </source>
</evidence>
<dbReference type="PROSITE" id="PS50893">
    <property type="entry name" value="ABC_TRANSPORTER_2"/>
    <property type="match status" value="1"/>
</dbReference>
<keyword evidence="8" id="KW-1278">Translocase</keyword>
<sequence>MSVLLIKDLSIHHKSETLVQSVSFEIEEGEWYALIGQSGSGKSLTAFAIGQLLSKQFSFSGSISLNSQSLFDFSKKERRKIRGRDISYIFQDYTSSFTPFYTIGKHFDEYIKTHLSLSKPKRIAMAISAMEAVNLEGERVYKSYSFQMSGGQLQRAAIALAMLLKPKLLIADEPTTALDSVTSKHILELIQKMREETKCAVLFITHDLRLVRKYADYISVMKEGVIVESNTKKEIMDAPKHPYTVQLLSAIPTISDQALALENVEVVH</sequence>
<dbReference type="CDD" id="cd03257">
    <property type="entry name" value="ABC_NikE_OppD_transporters"/>
    <property type="match status" value="1"/>
</dbReference>
<protein>
    <submittedName>
        <fullName evidence="11">ABC transporter ATP-binding protein</fullName>
    </submittedName>
</protein>
<evidence type="ECO:0000256" key="6">
    <source>
        <dbReference type="ARBA" id="ARBA00022741"/>
    </source>
</evidence>
<dbReference type="SMART" id="SM00382">
    <property type="entry name" value="AAA"/>
    <property type="match status" value="1"/>
</dbReference>
<comment type="caution">
    <text evidence="11">The sequence shown here is derived from an EMBL/GenBank/DDBJ whole genome shotgun (WGS) entry which is preliminary data.</text>
</comment>
<dbReference type="PANTHER" id="PTHR43297">
    <property type="entry name" value="OLIGOPEPTIDE TRANSPORT ATP-BINDING PROTEIN APPD"/>
    <property type="match status" value="1"/>
</dbReference>
<dbReference type="InterPro" id="IPR013563">
    <property type="entry name" value="Oligopep_ABC_C"/>
</dbReference>
<dbReference type="SUPFAM" id="SSF52540">
    <property type="entry name" value="P-loop containing nucleoside triphosphate hydrolases"/>
    <property type="match status" value="1"/>
</dbReference>
<evidence type="ECO:0000313" key="11">
    <source>
        <dbReference type="EMBL" id="PKG22786.1"/>
    </source>
</evidence>
<keyword evidence="9" id="KW-0472">Membrane</keyword>